<dbReference type="AlphaFoldDB" id="A0A1I1APD7"/>
<keyword evidence="4" id="KW-1185">Reference proteome</keyword>
<proteinExistence type="predicted"/>
<dbReference type="InterPro" id="IPR036365">
    <property type="entry name" value="PGBD-like_sf"/>
</dbReference>
<dbReference type="InterPro" id="IPR036366">
    <property type="entry name" value="PGBDSf"/>
</dbReference>
<keyword evidence="1" id="KW-0378">Hydrolase</keyword>
<dbReference type="InterPro" id="IPR002477">
    <property type="entry name" value="Peptidoglycan-bd-like"/>
</dbReference>
<dbReference type="PANTHER" id="PTHR30404">
    <property type="entry name" value="N-ACETYLMURAMOYL-L-ALANINE AMIDASE"/>
    <property type="match status" value="1"/>
</dbReference>
<dbReference type="SUPFAM" id="SSF47090">
    <property type="entry name" value="PGBD-like"/>
    <property type="match status" value="3"/>
</dbReference>
<dbReference type="Pfam" id="PF01471">
    <property type="entry name" value="PG_binding_1"/>
    <property type="match status" value="3"/>
</dbReference>
<feature type="non-terminal residue" evidence="3">
    <location>
        <position position="1"/>
    </location>
</feature>
<dbReference type="SMART" id="SM00646">
    <property type="entry name" value="Ami_3"/>
    <property type="match status" value="1"/>
</dbReference>
<dbReference type="STRING" id="237679.SAMN04488072_1291"/>
<name>A0A1I1APD7_9BACI</name>
<dbReference type="Gene3D" id="3.40.630.40">
    <property type="entry name" value="Zn-dependent exopeptidases"/>
    <property type="match status" value="1"/>
</dbReference>
<sequence>VVEDFQAAHGLTVDGIAGTNTLSAIEEALKDNPQYQEGDSGDHIVSLKEDLTSLGFANWSSPTEYYGSITVDVVKDFQSYYGLDETGVADKKTRNKISEVLNPPYKDGDRGEQIIELKKALVALGFSSWSDPSQYYGKITSDVVKEFQEAYGLETTGIVDKATLKTLDNNVVKIFLDPGHGAHDSGAQGYGLNEKDVVRDIALDAVSSLESKYSGAIVNTSRTKDTFVELEDRAQMANAWDADYFVSIHNNAFDGSGHGFESYIHDGNVTVNTKEKQRQIHQYIASELSIRNGIRDRGMKEANFNVLRNTTMPAILLELLFIDNFAENTLLQDPSYRAYIGEVIADAIANSFDLERS</sequence>
<dbReference type="PANTHER" id="PTHR30404:SF0">
    <property type="entry name" value="N-ACETYLMURAMOYL-L-ALANINE AMIDASE AMIC"/>
    <property type="match status" value="1"/>
</dbReference>
<dbReference type="GO" id="GO:0009253">
    <property type="term" value="P:peptidoglycan catabolic process"/>
    <property type="evidence" value="ECO:0007669"/>
    <property type="project" value="InterPro"/>
</dbReference>
<dbReference type="CDD" id="cd02696">
    <property type="entry name" value="MurNAc-LAA"/>
    <property type="match status" value="1"/>
</dbReference>
<dbReference type="RefSeq" id="WP_090241690.1">
    <property type="nucleotide sequence ID" value="NZ_FOJW01000029.1"/>
</dbReference>
<dbReference type="Proteomes" id="UP000198642">
    <property type="component" value="Unassembled WGS sequence"/>
</dbReference>
<dbReference type="GO" id="GO:0030288">
    <property type="term" value="C:outer membrane-bounded periplasmic space"/>
    <property type="evidence" value="ECO:0007669"/>
    <property type="project" value="TreeGrafter"/>
</dbReference>
<gene>
    <name evidence="3" type="ORF">SAMN04488072_1291</name>
</gene>
<dbReference type="EMBL" id="FOJW01000029">
    <property type="protein sequence ID" value="SFB39827.1"/>
    <property type="molecule type" value="Genomic_DNA"/>
</dbReference>
<evidence type="ECO:0000313" key="3">
    <source>
        <dbReference type="EMBL" id="SFB39827.1"/>
    </source>
</evidence>
<protein>
    <submittedName>
        <fullName evidence="3">N-acetylmuramoyl-L-alanine amidase</fullName>
    </submittedName>
</protein>
<feature type="domain" description="MurNAc-LAA" evidence="2">
    <location>
        <begin position="234"/>
        <end position="349"/>
    </location>
</feature>
<evidence type="ECO:0000259" key="2">
    <source>
        <dbReference type="SMART" id="SM00646"/>
    </source>
</evidence>
<dbReference type="OrthoDB" id="9816557at2"/>
<dbReference type="GO" id="GO:0008745">
    <property type="term" value="F:N-acetylmuramoyl-L-alanine amidase activity"/>
    <property type="evidence" value="ECO:0007669"/>
    <property type="project" value="InterPro"/>
</dbReference>
<dbReference type="InterPro" id="IPR050695">
    <property type="entry name" value="N-acetylmuramoyl_amidase_3"/>
</dbReference>
<dbReference type="Gene3D" id="1.10.101.10">
    <property type="entry name" value="PGBD-like superfamily/PGBD"/>
    <property type="match status" value="3"/>
</dbReference>
<reference evidence="3 4" key="1">
    <citation type="submission" date="2016-10" db="EMBL/GenBank/DDBJ databases">
        <authorList>
            <person name="de Groot N.N."/>
        </authorList>
    </citation>
    <scope>NUCLEOTIDE SEQUENCE [LARGE SCALE GENOMIC DNA]</scope>
    <source>
        <strain evidence="3 4">CGMCC 1.3702</strain>
    </source>
</reference>
<evidence type="ECO:0000313" key="4">
    <source>
        <dbReference type="Proteomes" id="UP000198642"/>
    </source>
</evidence>
<dbReference type="InterPro" id="IPR002508">
    <property type="entry name" value="MurNAc-LAA_cat"/>
</dbReference>
<evidence type="ECO:0000256" key="1">
    <source>
        <dbReference type="ARBA" id="ARBA00022801"/>
    </source>
</evidence>
<dbReference type="Pfam" id="PF01520">
    <property type="entry name" value="Amidase_3"/>
    <property type="match status" value="1"/>
</dbReference>
<accession>A0A1I1APD7</accession>
<organism evidence="3 4">
    <name type="scientific">Lentibacillus halodurans</name>
    <dbReference type="NCBI Taxonomy" id="237679"/>
    <lineage>
        <taxon>Bacteria</taxon>
        <taxon>Bacillati</taxon>
        <taxon>Bacillota</taxon>
        <taxon>Bacilli</taxon>
        <taxon>Bacillales</taxon>
        <taxon>Bacillaceae</taxon>
        <taxon>Lentibacillus</taxon>
    </lineage>
</organism>
<dbReference type="SUPFAM" id="SSF53187">
    <property type="entry name" value="Zn-dependent exopeptidases"/>
    <property type="match status" value="1"/>
</dbReference>